<dbReference type="InterPro" id="IPR000032">
    <property type="entry name" value="HPr-like"/>
</dbReference>
<dbReference type="RefSeq" id="WP_347435400.1">
    <property type="nucleotide sequence ID" value="NZ_CP089291.1"/>
</dbReference>
<dbReference type="EMBL" id="CP089291">
    <property type="protein sequence ID" value="UOF88721.1"/>
    <property type="molecule type" value="Genomic_DNA"/>
</dbReference>
<dbReference type="PROSITE" id="PS51350">
    <property type="entry name" value="PTS_HPR_DOM"/>
    <property type="match status" value="1"/>
</dbReference>
<sequence>MIFSKLQVQVKKQFDVYTVDQLVRIASRFQSDIHLEYNGKQVDAKSIMGIFTLLIAVGSTVVISAMGNDYQQALEAISAYITQPPNA</sequence>
<dbReference type="InterPro" id="IPR050399">
    <property type="entry name" value="HPr"/>
</dbReference>
<feature type="domain" description="HPr" evidence="2">
    <location>
        <begin position="1"/>
        <end position="87"/>
    </location>
</feature>
<evidence type="ECO:0000313" key="3">
    <source>
        <dbReference type="EMBL" id="UOF88721.1"/>
    </source>
</evidence>
<protein>
    <submittedName>
        <fullName evidence="3">HPr family phosphocarrier protein</fullName>
    </submittedName>
</protein>
<dbReference type="PANTHER" id="PTHR33705:SF5">
    <property type="entry name" value="HPR-LIKE PROTEIN CRH"/>
    <property type="match status" value="1"/>
</dbReference>
<dbReference type="PANTHER" id="PTHR33705">
    <property type="entry name" value="PHOSPHOCARRIER PROTEIN HPR"/>
    <property type="match status" value="1"/>
</dbReference>
<dbReference type="PRINTS" id="PR00107">
    <property type="entry name" value="PHOSPHOCPHPR"/>
</dbReference>
<dbReference type="Gene3D" id="3.30.1340.10">
    <property type="entry name" value="HPr-like"/>
    <property type="match status" value="1"/>
</dbReference>
<name>A0ABY4CDW2_9BACL</name>
<organism evidence="3 4">
    <name type="scientific">Fodinisporobacter ferrooxydans</name>
    <dbReference type="NCBI Taxonomy" id="2901836"/>
    <lineage>
        <taxon>Bacteria</taxon>
        <taxon>Bacillati</taxon>
        <taxon>Bacillota</taxon>
        <taxon>Bacilli</taxon>
        <taxon>Bacillales</taxon>
        <taxon>Alicyclobacillaceae</taxon>
        <taxon>Fodinisporobacter</taxon>
    </lineage>
</organism>
<dbReference type="NCBIfam" id="TIGR01003">
    <property type="entry name" value="PTS_HPr_family"/>
    <property type="match status" value="1"/>
</dbReference>
<proteinExistence type="predicted"/>
<accession>A0ABY4CDW2</accession>
<keyword evidence="1" id="KW-0472">Membrane</keyword>
<feature type="transmembrane region" description="Helical" evidence="1">
    <location>
        <begin position="47"/>
        <end position="66"/>
    </location>
</feature>
<keyword evidence="1" id="KW-1133">Transmembrane helix</keyword>
<reference evidence="3" key="1">
    <citation type="submission" date="2021-12" db="EMBL/GenBank/DDBJ databases">
        <title>Alicyclobacillaceae gen. nov., sp. nov., isolated from chalcocite enrichment system.</title>
        <authorList>
            <person name="Jiang Z."/>
        </authorList>
    </citation>
    <scope>NUCLEOTIDE SEQUENCE</scope>
    <source>
        <strain evidence="3">MYW30-H2</strain>
    </source>
</reference>
<dbReference type="SUPFAM" id="SSF55594">
    <property type="entry name" value="HPr-like"/>
    <property type="match status" value="1"/>
</dbReference>
<evidence type="ECO:0000259" key="2">
    <source>
        <dbReference type="PROSITE" id="PS51350"/>
    </source>
</evidence>
<gene>
    <name evidence="3" type="ORF">LSG31_12260</name>
</gene>
<dbReference type="Pfam" id="PF00381">
    <property type="entry name" value="PTS-HPr"/>
    <property type="match status" value="1"/>
</dbReference>
<keyword evidence="4" id="KW-1185">Reference proteome</keyword>
<dbReference type="Proteomes" id="UP000830167">
    <property type="component" value="Chromosome"/>
</dbReference>
<dbReference type="InterPro" id="IPR035895">
    <property type="entry name" value="HPr-like_sf"/>
</dbReference>
<evidence type="ECO:0000256" key="1">
    <source>
        <dbReference type="SAM" id="Phobius"/>
    </source>
</evidence>
<evidence type="ECO:0000313" key="4">
    <source>
        <dbReference type="Proteomes" id="UP000830167"/>
    </source>
</evidence>
<keyword evidence="1" id="KW-0812">Transmembrane</keyword>